<sequence length="259" mass="28610">MHTCCRSTWQSAASRSARPIEQGRFYIIGRSPGPNWRHCSRSSPSVLSLWKPARRAIFWGRFAGAEGHEVRLWPTRTSTCLPVSGRSQASSSNISIPCLKIDELSLRLREAMAVSIELRRLCTVPGVGPVRHPPHQFRSLKASTVTARNWGRMAAVTCCASTCGETEERKARAAPARVVSAHPRKVEVGRASGWFNLQKKGYISVYFMGAFSHRDIRGRKLLAAQEVRGPSSFQTGVIGSAWLLRPGMLAGQSLASRRK</sequence>
<dbReference type="Proteomes" id="UP000024284">
    <property type="component" value="Unassembled WGS sequence"/>
</dbReference>
<evidence type="ECO:0000313" key="1">
    <source>
        <dbReference type="EMBL" id="KFG89516.1"/>
    </source>
</evidence>
<evidence type="ECO:0000313" key="2">
    <source>
        <dbReference type="Proteomes" id="UP000024284"/>
    </source>
</evidence>
<keyword evidence="2" id="KW-1185">Reference proteome</keyword>
<protein>
    <submittedName>
        <fullName evidence="1">Uncharacterized protein</fullName>
    </submittedName>
</protein>
<accession>A0A086P7Z8</accession>
<organism evidence="1 2">
    <name type="scientific">Sphingobium herbicidovorans (strain ATCC 700291 / DSM 11019 / CCUG 56400 / KCTC 2939 / LMG 18315 / NBRC 16415 / MH)</name>
    <name type="common">Sphingomonas herbicidovorans</name>
    <dbReference type="NCBI Taxonomy" id="1219045"/>
    <lineage>
        <taxon>Bacteria</taxon>
        <taxon>Pseudomonadati</taxon>
        <taxon>Pseudomonadota</taxon>
        <taxon>Alphaproteobacteria</taxon>
        <taxon>Sphingomonadales</taxon>
        <taxon>Sphingomonadaceae</taxon>
        <taxon>Sphingobium</taxon>
    </lineage>
</organism>
<dbReference type="EMBL" id="JFZA02000026">
    <property type="protein sequence ID" value="KFG89516.1"/>
    <property type="molecule type" value="Genomic_DNA"/>
</dbReference>
<comment type="caution">
    <text evidence="1">The sequence shown here is derived from an EMBL/GenBank/DDBJ whole genome shotgun (WGS) entry which is preliminary data.</text>
</comment>
<dbReference type="STRING" id="76947.GCA_002080435_02642"/>
<reference evidence="1" key="1">
    <citation type="submission" date="2014-08" db="EMBL/GenBank/DDBJ databases">
        <title>Draft genome sequences of Sphingobium herbicidovorans.</title>
        <authorList>
            <person name="Gan H.M."/>
            <person name="Gan H.Y."/>
            <person name="Savka M.A."/>
        </authorList>
    </citation>
    <scope>NUCLEOTIDE SEQUENCE [LARGE SCALE GENOMIC DNA]</scope>
    <source>
        <strain evidence="1">NBRC 16415</strain>
    </source>
</reference>
<gene>
    <name evidence="1" type="ORF">BV98_002712</name>
</gene>
<name>A0A086P7Z8_SPHHM</name>
<proteinExistence type="predicted"/>
<dbReference type="AlphaFoldDB" id="A0A086P7Z8"/>